<dbReference type="PANTHER" id="PTHR12473">
    <property type="entry name" value="UBIQUITIN CARBOXYL-TERMINAL HYDROLASE MINDY-4-RELATED"/>
    <property type="match status" value="1"/>
</dbReference>
<evidence type="ECO:0000256" key="2">
    <source>
        <dbReference type="RuleBase" id="RU367088"/>
    </source>
</evidence>
<keyword evidence="2" id="KW-0378">Hydrolase</keyword>
<comment type="function">
    <text evidence="2">Hydrolase that can remove 'Lys-48'-linked conjugated ubiquitin from proteins.</text>
</comment>
<dbReference type="AlphaFoldDB" id="A0A9Y3VWV4"/>
<dbReference type="GO" id="GO:0071108">
    <property type="term" value="P:protein K48-linked deubiquitination"/>
    <property type="evidence" value="ECO:0007669"/>
    <property type="project" value="InterPro"/>
</dbReference>
<dbReference type="CTD" id="646951"/>
<protein>
    <recommendedName>
        <fullName evidence="2">Ubiquitin carboxyl-terminal hydrolase MINDY</fullName>
        <ecNumber evidence="2">3.4.19.12</ecNumber>
    </recommendedName>
</protein>
<dbReference type="GO" id="GO:0006508">
    <property type="term" value="P:proteolysis"/>
    <property type="evidence" value="ECO:0007669"/>
    <property type="project" value="UniProtKB-KW"/>
</dbReference>
<name>A0A9Y3VWV4_9CICH</name>
<comment type="similarity">
    <text evidence="1 2">Belongs to the MINDY deubiquitinase family. FAM188 subfamily.</text>
</comment>
<proteinExistence type="inferred from homology"/>
<evidence type="ECO:0000259" key="3">
    <source>
        <dbReference type="SMART" id="SM01174"/>
    </source>
</evidence>
<evidence type="ECO:0000313" key="4">
    <source>
        <dbReference type="Proteomes" id="UP000695023"/>
    </source>
</evidence>
<dbReference type="GO" id="GO:0004843">
    <property type="term" value="F:cysteine-type deubiquitinase activity"/>
    <property type="evidence" value="ECO:0007669"/>
    <property type="project" value="UniProtKB-UniRule"/>
</dbReference>
<reference evidence="5" key="1">
    <citation type="submission" date="2025-08" db="UniProtKB">
        <authorList>
            <consortium name="RefSeq"/>
        </authorList>
    </citation>
    <scope>IDENTIFICATION</scope>
</reference>
<dbReference type="RefSeq" id="XP_005751682.1">
    <property type="nucleotide sequence ID" value="XM_005751625.1"/>
</dbReference>
<comment type="catalytic activity">
    <reaction evidence="2">
        <text>Thiol-dependent hydrolysis of ester, thioester, amide, peptide and isopeptide bonds formed by the C-terminal Gly of ubiquitin (a 76-residue protein attached to proteins as an intracellular targeting signal).</text>
        <dbReference type="EC" id="3.4.19.12"/>
    </reaction>
</comment>
<feature type="domain" description="Deubiquitinating enzyme MINDY-3/4 conserved" evidence="3">
    <location>
        <begin position="81"/>
        <end position="436"/>
    </location>
</feature>
<accession>A0A9Y3VWV4</accession>
<evidence type="ECO:0000313" key="5">
    <source>
        <dbReference type="RefSeq" id="XP_005751682.1"/>
    </source>
</evidence>
<keyword evidence="2" id="KW-0788">Thiol protease</keyword>
<dbReference type="SMART" id="SM01174">
    <property type="entry name" value="DUF4205"/>
    <property type="match status" value="1"/>
</dbReference>
<gene>
    <name evidence="5" type="primary">mindy4b</name>
</gene>
<dbReference type="InterPro" id="IPR039785">
    <property type="entry name" value="MINY3/4"/>
</dbReference>
<evidence type="ECO:0000256" key="1">
    <source>
        <dbReference type="ARBA" id="ARBA00011074"/>
    </source>
</evidence>
<keyword evidence="4" id="KW-1185">Reference proteome</keyword>
<keyword evidence="2" id="KW-0645">Protease</keyword>
<dbReference type="Pfam" id="PF13898">
    <property type="entry name" value="MINDY-3_4_CD"/>
    <property type="match status" value="1"/>
</dbReference>
<dbReference type="EC" id="3.4.19.12" evidence="2"/>
<dbReference type="PANTHER" id="PTHR12473:SF18">
    <property type="entry name" value="INACTIVE UBIQUITIN CARBOXYL-TERMINAL HYDROLASE MINDY-4B"/>
    <property type="match status" value="1"/>
</dbReference>
<dbReference type="GO" id="GO:1990380">
    <property type="term" value="F:K48-linked deubiquitinase activity"/>
    <property type="evidence" value="ECO:0007669"/>
    <property type="project" value="UniProtKB-UniRule"/>
</dbReference>
<keyword evidence="2" id="KW-0833">Ubl conjugation pathway</keyword>
<organism evidence="4 5">
    <name type="scientific">Pundamilia nyererei</name>
    <dbReference type="NCBI Taxonomy" id="303518"/>
    <lineage>
        <taxon>Eukaryota</taxon>
        <taxon>Metazoa</taxon>
        <taxon>Chordata</taxon>
        <taxon>Craniata</taxon>
        <taxon>Vertebrata</taxon>
        <taxon>Euteleostomi</taxon>
        <taxon>Actinopterygii</taxon>
        <taxon>Neopterygii</taxon>
        <taxon>Teleostei</taxon>
        <taxon>Neoteleostei</taxon>
        <taxon>Acanthomorphata</taxon>
        <taxon>Ovalentaria</taxon>
        <taxon>Cichlomorphae</taxon>
        <taxon>Cichliformes</taxon>
        <taxon>Cichlidae</taxon>
        <taxon>African cichlids</taxon>
        <taxon>Pseudocrenilabrinae</taxon>
        <taxon>Haplochromini</taxon>
        <taxon>Pundamilia</taxon>
    </lineage>
</organism>
<dbReference type="InterPro" id="IPR025257">
    <property type="entry name" value="MINDY-3/4_CD"/>
</dbReference>
<sequence length="441" mass="49771">MCVQMEAEIQQILVQVSELQHQRLQSQSVVRLLDVEKEEEQEEAPPPRRTLQALCSIPRRLAISAGLGGTPVTPQLIESLRRILLGGNFRVFDYEWRKAVFHFREPNSEFAYALKADGGGARAIQMVVQARIIKHLLFTQQSTSDGQTLHSLTEVGRREQDRALAAALSDSLWLAGQEASATVTLVTEDYCITSHLDNKLDTFTERLQLFTFSEKDAITNFILDHIQCFQEEGSHGVILFLYSLICSRTIERLRQDLDSPTSYLLHLSPGSSACRQALLNLLLTGRASPHLFNGMRHFGQDGLPLQRPLQGVLSRSDVGYLRWSREEMERGALPQVGSMLKTPRFPVWVCSINSSCSVLFSATRSLLSDWRAEHLFQLYYYCGQSSQTATARLTVDTHSHHWEASSRDGGDPEKRFPSLEMTIRTKWDGAVIAWNGTSPFY</sequence>
<dbReference type="Proteomes" id="UP000695023">
    <property type="component" value="Unplaced"/>
</dbReference>